<name>A0AAX6GWY8_IRIPA</name>
<dbReference type="InterPro" id="IPR038214">
    <property type="entry name" value="WPP_sf"/>
</dbReference>
<dbReference type="GO" id="GO:0048527">
    <property type="term" value="P:lateral root development"/>
    <property type="evidence" value="ECO:0007669"/>
    <property type="project" value="InterPro"/>
</dbReference>
<dbReference type="AlphaFoldDB" id="A0AAX6GWY8"/>
<feature type="compositionally biased region" description="Basic and acidic residues" evidence="5">
    <location>
        <begin position="142"/>
        <end position="170"/>
    </location>
</feature>
<dbReference type="GO" id="GO:0000278">
    <property type="term" value="P:mitotic cell cycle"/>
    <property type="evidence" value="ECO:0007669"/>
    <property type="project" value="InterPro"/>
</dbReference>
<evidence type="ECO:0000256" key="5">
    <source>
        <dbReference type="SAM" id="MobiDB-lite"/>
    </source>
</evidence>
<evidence type="ECO:0000313" key="7">
    <source>
        <dbReference type="EMBL" id="KAJ6833024.1"/>
    </source>
</evidence>
<evidence type="ECO:0000256" key="2">
    <source>
        <dbReference type="ARBA" id="ARBA00004496"/>
    </source>
</evidence>
<evidence type="ECO:0000256" key="4">
    <source>
        <dbReference type="ARBA" id="ARBA00023242"/>
    </source>
</evidence>
<feature type="domain" description="WPP" evidence="6">
    <location>
        <begin position="54"/>
        <end position="149"/>
    </location>
</feature>
<dbReference type="PANTHER" id="PTHR34362">
    <property type="entry name" value="WPP DOMAIN-CONTAINING PROTEIN 1-RELATED"/>
    <property type="match status" value="1"/>
</dbReference>
<proteinExistence type="predicted"/>
<feature type="compositionally biased region" description="Polar residues" evidence="5">
    <location>
        <begin position="1"/>
        <end position="12"/>
    </location>
</feature>
<reference evidence="7" key="2">
    <citation type="submission" date="2023-04" db="EMBL/GenBank/DDBJ databases">
        <authorList>
            <person name="Bruccoleri R.E."/>
            <person name="Oakeley E.J."/>
            <person name="Faust A.-M."/>
            <person name="Dessus-Babus S."/>
            <person name="Altorfer M."/>
            <person name="Burckhardt D."/>
            <person name="Oertli M."/>
            <person name="Naumann U."/>
            <person name="Petersen F."/>
            <person name="Wong J."/>
        </authorList>
    </citation>
    <scope>NUCLEOTIDE SEQUENCE</scope>
    <source>
        <strain evidence="7">GSM-AAB239-AS_SAM_17_03QT</strain>
        <tissue evidence="7">Leaf</tissue>
    </source>
</reference>
<dbReference type="PANTHER" id="PTHR34362:SF1">
    <property type="entry name" value="WPP DOMAIN-CONTAINING PROTEIN 1-RELATED"/>
    <property type="match status" value="1"/>
</dbReference>
<keyword evidence="3" id="KW-0963">Cytoplasm</keyword>
<keyword evidence="4" id="KW-0539">Nucleus</keyword>
<evidence type="ECO:0000256" key="1">
    <source>
        <dbReference type="ARBA" id="ARBA00004123"/>
    </source>
</evidence>
<evidence type="ECO:0000259" key="6">
    <source>
        <dbReference type="Pfam" id="PF13943"/>
    </source>
</evidence>
<dbReference type="GO" id="GO:0005634">
    <property type="term" value="C:nucleus"/>
    <property type="evidence" value="ECO:0007669"/>
    <property type="project" value="UniProtKB-SubCell"/>
</dbReference>
<evidence type="ECO:0000256" key="3">
    <source>
        <dbReference type="ARBA" id="ARBA00022490"/>
    </source>
</evidence>
<dbReference type="InterPro" id="IPR044692">
    <property type="entry name" value="WPP1/2/3"/>
</dbReference>
<reference evidence="7" key="1">
    <citation type="journal article" date="2023" name="GigaByte">
        <title>Genome assembly of the bearded iris, Iris pallida Lam.</title>
        <authorList>
            <person name="Bruccoleri R.E."/>
            <person name="Oakeley E.J."/>
            <person name="Faust A.M.E."/>
            <person name="Altorfer M."/>
            <person name="Dessus-Babus S."/>
            <person name="Burckhardt D."/>
            <person name="Oertli M."/>
            <person name="Naumann U."/>
            <person name="Petersen F."/>
            <person name="Wong J."/>
        </authorList>
    </citation>
    <scope>NUCLEOTIDE SEQUENCE</scope>
    <source>
        <strain evidence="7">GSM-AAB239-AS_SAM_17_03QT</strain>
    </source>
</reference>
<keyword evidence="8" id="KW-1185">Reference proteome</keyword>
<accession>A0AAX6GWY8</accession>
<dbReference type="Proteomes" id="UP001140949">
    <property type="component" value="Unassembled WGS sequence"/>
</dbReference>
<dbReference type="Gene3D" id="1.10.246.200">
    <property type="entry name" value="WPP domain"/>
    <property type="match status" value="1"/>
</dbReference>
<feature type="region of interest" description="Disordered" evidence="5">
    <location>
        <begin position="1"/>
        <end position="53"/>
    </location>
</feature>
<comment type="caution">
    <text evidence="7">The sequence shown here is derived from an EMBL/GenBank/DDBJ whole genome shotgun (WGS) entry which is preliminary data.</text>
</comment>
<feature type="region of interest" description="Disordered" evidence="5">
    <location>
        <begin position="142"/>
        <end position="180"/>
    </location>
</feature>
<comment type="subcellular location">
    <subcellularLocation>
        <location evidence="2">Cytoplasm</location>
    </subcellularLocation>
    <subcellularLocation>
        <location evidence="1">Nucleus</location>
    </subcellularLocation>
</comment>
<dbReference type="EMBL" id="JANAVB010015599">
    <property type="protein sequence ID" value="KAJ6833024.1"/>
    <property type="molecule type" value="Genomic_DNA"/>
</dbReference>
<gene>
    <name evidence="7" type="ORF">M6B38_342850</name>
</gene>
<dbReference type="Pfam" id="PF13943">
    <property type="entry name" value="WPP"/>
    <property type="match status" value="1"/>
</dbReference>
<protein>
    <recommendedName>
        <fullName evidence="6">WPP domain-containing protein</fullName>
    </recommendedName>
</protein>
<organism evidence="7 8">
    <name type="scientific">Iris pallida</name>
    <name type="common">Sweet iris</name>
    <dbReference type="NCBI Taxonomy" id="29817"/>
    <lineage>
        <taxon>Eukaryota</taxon>
        <taxon>Viridiplantae</taxon>
        <taxon>Streptophyta</taxon>
        <taxon>Embryophyta</taxon>
        <taxon>Tracheophyta</taxon>
        <taxon>Spermatophyta</taxon>
        <taxon>Magnoliopsida</taxon>
        <taxon>Liliopsida</taxon>
        <taxon>Asparagales</taxon>
        <taxon>Iridaceae</taxon>
        <taxon>Iridoideae</taxon>
        <taxon>Irideae</taxon>
        <taxon>Iris</taxon>
    </lineage>
</organism>
<evidence type="ECO:0000313" key="8">
    <source>
        <dbReference type="Proteomes" id="UP001140949"/>
    </source>
</evidence>
<sequence>MESFTAGNSKPPLSQMADDSTEVETLENPNPNSDEKSAPPPPPNPPLGAMASLSLGIWPPSQRTREAVTQRLVEMLSSSSALTKRYGVLPADEAASAARSIEAAAFAASSAAADESGHASSSIDGGLEILEKYSKEISARMLESVKSRNPKPDPSPEPKPVDADSGKAEEAGFESSTTAA</sequence>
<dbReference type="InterPro" id="IPR025265">
    <property type="entry name" value="WPP_dom"/>
</dbReference>
<dbReference type="GO" id="GO:0005737">
    <property type="term" value="C:cytoplasm"/>
    <property type="evidence" value="ECO:0007669"/>
    <property type="project" value="UniProtKB-SubCell"/>
</dbReference>